<gene>
    <name evidence="1" type="ordered locus">Thivi_3436</name>
</gene>
<reference evidence="1 2" key="1">
    <citation type="submission" date="2012-06" db="EMBL/GenBank/DDBJ databases">
        <title>Complete sequence of Thiocystis violascens DSM 198.</title>
        <authorList>
            <consortium name="US DOE Joint Genome Institute"/>
            <person name="Lucas S."/>
            <person name="Han J."/>
            <person name="Lapidus A."/>
            <person name="Cheng J.-F."/>
            <person name="Goodwin L."/>
            <person name="Pitluck S."/>
            <person name="Peters L."/>
            <person name="Ovchinnikova G."/>
            <person name="Teshima H."/>
            <person name="Detter J.C."/>
            <person name="Han C."/>
            <person name="Tapia R."/>
            <person name="Land M."/>
            <person name="Hauser L."/>
            <person name="Kyrpides N."/>
            <person name="Ivanova N."/>
            <person name="Pagani I."/>
            <person name="Vogl K."/>
            <person name="Liu Z."/>
            <person name="Frigaard N.-U."/>
            <person name="Bryant D."/>
            <person name="Woyke T."/>
        </authorList>
    </citation>
    <scope>NUCLEOTIDE SEQUENCE [LARGE SCALE GENOMIC DNA]</scope>
    <source>
        <strain evidence="2">ATCC 17096 / DSM 198 / 6111</strain>
    </source>
</reference>
<evidence type="ECO:0000313" key="2">
    <source>
        <dbReference type="Proteomes" id="UP000006062"/>
    </source>
</evidence>
<dbReference type="HOGENOM" id="CLU_3049014_0_0_6"/>
<dbReference type="Proteomes" id="UP000006062">
    <property type="component" value="Chromosome"/>
</dbReference>
<organism evidence="1 2">
    <name type="scientific">Thiocystis violascens (strain ATCC 17096 / DSM 198 / 6111)</name>
    <name type="common">Chromatium violascens</name>
    <dbReference type="NCBI Taxonomy" id="765911"/>
    <lineage>
        <taxon>Bacteria</taxon>
        <taxon>Pseudomonadati</taxon>
        <taxon>Pseudomonadota</taxon>
        <taxon>Gammaproteobacteria</taxon>
        <taxon>Chromatiales</taxon>
        <taxon>Chromatiaceae</taxon>
        <taxon>Thiocystis</taxon>
    </lineage>
</organism>
<evidence type="ECO:0000313" key="1">
    <source>
        <dbReference type="EMBL" id="AFL75306.1"/>
    </source>
</evidence>
<keyword evidence="2" id="KW-1185">Reference proteome</keyword>
<accession>I3YE88</accession>
<name>I3YE88_THIV6</name>
<sequence>MFKVPLAMMPGVPGIMANGGPSLDRWDAPPDYAVAVFLRRSAVSSAVFFSSQAR</sequence>
<dbReference type="EMBL" id="CP003154">
    <property type="protein sequence ID" value="AFL75306.1"/>
    <property type="molecule type" value="Genomic_DNA"/>
</dbReference>
<protein>
    <submittedName>
        <fullName evidence="1">Uncharacterized protein</fullName>
    </submittedName>
</protein>
<dbReference type="KEGG" id="tvi:Thivi_3436"/>
<dbReference type="AlphaFoldDB" id="I3YE88"/>
<proteinExistence type="predicted"/>